<evidence type="ECO:0000259" key="7">
    <source>
        <dbReference type="Pfam" id="PF03711"/>
    </source>
</evidence>
<dbReference type="PANTHER" id="PTHR43277">
    <property type="entry name" value="ARGININE DECARBOXYLASE"/>
    <property type="match status" value="1"/>
</dbReference>
<dbReference type="Pfam" id="PF01276">
    <property type="entry name" value="OKR_DC_1"/>
    <property type="match status" value="1"/>
</dbReference>
<feature type="domain" description="Orn/Lys/Arg decarboxylase C-terminal" evidence="7">
    <location>
        <begin position="379"/>
        <end position="423"/>
    </location>
</feature>
<dbReference type="PATRIC" id="fig|213810.4.peg.2170"/>
<dbReference type="Gene3D" id="3.90.100.10">
    <property type="entry name" value="Orn/Lys/Arg decarboxylase, C-terminal domain"/>
    <property type="match status" value="1"/>
</dbReference>
<dbReference type="InterPro" id="IPR015421">
    <property type="entry name" value="PyrdxlP-dep_Trfase_major"/>
</dbReference>
<dbReference type="GO" id="GO:0008792">
    <property type="term" value="F:arginine decarboxylase activity"/>
    <property type="evidence" value="ECO:0007669"/>
    <property type="project" value="UniProtKB-EC"/>
</dbReference>
<keyword evidence="3" id="KW-0210">Decarboxylase</keyword>
<evidence type="ECO:0000259" key="6">
    <source>
        <dbReference type="Pfam" id="PF01276"/>
    </source>
</evidence>
<evidence type="ECO:0000256" key="3">
    <source>
        <dbReference type="ARBA" id="ARBA00022793"/>
    </source>
</evidence>
<dbReference type="HOGENOM" id="CLU_025925_1_1_9"/>
<evidence type="ECO:0000313" key="8">
    <source>
        <dbReference type="EMBL" id="CBL18279.1"/>
    </source>
</evidence>
<protein>
    <submittedName>
        <fullName evidence="8">Arginine/lysine/ornithine decarboxylases</fullName>
        <ecNumber evidence="8">4.1.1.18</ecNumber>
        <ecNumber evidence="8">4.1.1.19</ecNumber>
    </submittedName>
</protein>
<dbReference type="EC" id="4.1.1.19" evidence="8"/>
<proteinExistence type="inferred from homology"/>
<dbReference type="InterPro" id="IPR052357">
    <property type="entry name" value="Orn_Lys_Arg_decarboxylase-I"/>
</dbReference>
<dbReference type="InterPro" id="IPR008286">
    <property type="entry name" value="Prn/Lys/Arg_de-COase_C"/>
</dbReference>
<keyword evidence="5 8" id="KW-0456">Lyase</keyword>
<name>D4LF84_RUMC1</name>
<feature type="domain" description="Orn/Lys/Arg decarboxylases family 1 pyridoxal-P attachment site" evidence="6">
    <location>
        <begin position="3"/>
        <end position="301"/>
    </location>
</feature>
<dbReference type="InterPro" id="IPR000310">
    <property type="entry name" value="Orn/Lys/Arg_deCO2ase_major_dom"/>
</dbReference>
<evidence type="ECO:0000256" key="5">
    <source>
        <dbReference type="ARBA" id="ARBA00023239"/>
    </source>
</evidence>
<dbReference type="InterPro" id="IPR015424">
    <property type="entry name" value="PyrdxlP-dep_Trfase"/>
</dbReference>
<accession>D4LF84</accession>
<dbReference type="Proteomes" id="UP000007054">
    <property type="component" value="Chromosome"/>
</dbReference>
<evidence type="ECO:0000256" key="1">
    <source>
        <dbReference type="ARBA" id="ARBA00001933"/>
    </source>
</evidence>
<dbReference type="EC" id="4.1.1.18" evidence="8"/>
<comment type="similarity">
    <text evidence="2">Belongs to the Orn/Lys/Arg decarboxylase class-I family.</text>
</comment>
<dbReference type="EMBL" id="FP929052">
    <property type="protein sequence ID" value="CBL18279.1"/>
    <property type="molecule type" value="Genomic_DNA"/>
</dbReference>
<evidence type="ECO:0000256" key="2">
    <source>
        <dbReference type="ARBA" id="ARBA00010671"/>
    </source>
</evidence>
<reference evidence="8" key="1">
    <citation type="submission" date="2010-03" db="EMBL/GenBank/DDBJ databases">
        <title>The genome sequence of Ruminococcus sp. 18P13.</title>
        <authorList>
            <consortium name="metaHIT consortium -- http://www.metahit.eu/"/>
            <person name="Pajon A."/>
            <person name="Turner K."/>
            <person name="Parkhill J."/>
            <person name="Bernalier A."/>
        </authorList>
    </citation>
    <scope>NUCLEOTIDE SEQUENCE [LARGE SCALE GENOMIC DNA]</scope>
    <source>
        <strain evidence="8">Type strain: 18P13</strain>
    </source>
</reference>
<dbReference type="GO" id="GO:0008923">
    <property type="term" value="F:lysine decarboxylase activity"/>
    <property type="evidence" value="ECO:0007669"/>
    <property type="project" value="UniProtKB-EC"/>
</dbReference>
<dbReference type="KEGG" id="rch:RUM_22810"/>
<reference evidence="8" key="2">
    <citation type="submission" date="2010-03" db="EMBL/GenBank/DDBJ databases">
        <authorList>
            <person name="Pajon A."/>
        </authorList>
    </citation>
    <scope>NUCLEOTIDE SEQUENCE</scope>
    <source>
        <strain evidence="8">Type strain: 18P13</strain>
    </source>
</reference>
<dbReference type="Pfam" id="PF03711">
    <property type="entry name" value="OKR_DC_1_C"/>
    <property type="match status" value="1"/>
</dbReference>
<sequence>MHTPIYEFLTRYAAQDPLRMHMPGHKGRGLGSALDAAFPLDITEIPGADSLFDAAGIIAESEANAAAWYHTAGTVYSTAGSTLCIQTMLALMQQEHRRVLAVRNVHRAFLTASVLLGLEVEWIYPTYTGGILSGTVTPAQIAAALDASPTPACVYVTSPDYLGHCADIAGIAAVCHAHQAPLLVDNAHGAHLGLFSPSRHPIALGADLCCDSAHKMLPALTGCAYLHTSQPRYAARAKAAMSLFGSTSPSYLLLASLDLCNAYLAEHGAADLARVTAALTMLRQELSDCWRFYPGEPLHLTICAAESGMEGTELAQRLEGEGIFCEYADRDFTVLLCGCPTTLQELQRLQDALRRIAALRGQPRQPEPFSLPVPEQVCSMRRAALGDYETVPVEAAEDRICAGVHVPCPPAIPIAVSGERISGACINIFRRYGIPTVDVVK</sequence>
<gene>
    <name evidence="8" type="ordered locus">RUM_22810</name>
</gene>
<evidence type="ECO:0000256" key="4">
    <source>
        <dbReference type="ARBA" id="ARBA00022898"/>
    </source>
</evidence>
<evidence type="ECO:0000313" key="9">
    <source>
        <dbReference type="Proteomes" id="UP000007054"/>
    </source>
</evidence>
<keyword evidence="9" id="KW-1185">Reference proteome</keyword>
<dbReference type="STRING" id="213810.RUM_22810"/>
<organism evidence="8 9">
    <name type="scientific">Ruminococcus champanellensis (strain DSM 18848 / JCM 17042 / KCTC 15320 / 18P13)</name>
    <dbReference type="NCBI Taxonomy" id="213810"/>
    <lineage>
        <taxon>Bacteria</taxon>
        <taxon>Bacillati</taxon>
        <taxon>Bacillota</taxon>
        <taxon>Clostridia</taxon>
        <taxon>Eubacteriales</taxon>
        <taxon>Oscillospiraceae</taxon>
        <taxon>Ruminococcus</taxon>
    </lineage>
</organism>
<dbReference type="GeneID" id="83156930"/>
<dbReference type="RefSeq" id="WP_015559185.1">
    <property type="nucleotide sequence ID" value="NC_021039.1"/>
</dbReference>
<dbReference type="Gene3D" id="3.40.640.10">
    <property type="entry name" value="Type I PLP-dependent aspartate aminotransferase-like (Major domain)"/>
    <property type="match status" value="1"/>
</dbReference>
<dbReference type="PANTHER" id="PTHR43277:SF4">
    <property type="entry name" value="ARGININE DECARBOXYLASE"/>
    <property type="match status" value="1"/>
</dbReference>
<keyword evidence="4" id="KW-0663">Pyridoxal phosphate</keyword>
<dbReference type="BioCyc" id="RCHA213810:RUM_RS11085-MONOMER"/>
<dbReference type="SUPFAM" id="SSF53383">
    <property type="entry name" value="PLP-dependent transferases"/>
    <property type="match status" value="1"/>
</dbReference>
<dbReference type="AlphaFoldDB" id="D4LF84"/>
<comment type="cofactor">
    <cofactor evidence="1">
        <name>pyridoxal 5'-phosphate</name>
        <dbReference type="ChEBI" id="CHEBI:597326"/>
    </cofactor>
</comment>